<name>A0A380ZTT9_9FLAO</name>
<dbReference type="GO" id="GO:0009166">
    <property type="term" value="P:nucleotide catabolic process"/>
    <property type="evidence" value="ECO:0007669"/>
    <property type="project" value="InterPro"/>
</dbReference>
<dbReference type="PANTHER" id="PTHR11575:SF24">
    <property type="entry name" value="5'-NUCLEOTIDASE"/>
    <property type="match status" value="1"/>
</dbReference>
<feature type="signal peptide" evidence="1">
    <location>
        <begin position="1"/>
        <end position="21"/>
    </location>
</feature>
<dbReference type="InterPro" id="IPR036907">
    <property type="entry name" value="5'-Nucleotdase_C_sf"/>
</dbReference>
<protein>
    <submittedName>
        <fullName evidence="3">Bifunctional UDP-sugar hydrolase/5'-nucleotidase periplasmic</fullName>
    </submittedName>
</protein>
<dbReference type="PROSITE" id="PS51257">
    <property type="entry name" value="PROKAR_LIPOPROTEIN"/>
    <property type="match status" value="1"/>
</dbReference>
<evidence type="ECO:0000259" key="2">
    <source>
        <dbReference type="Pfam" id="PF02872"/>
    </source>
</evidence>
<dbReference type="PANTHER" id="PTHR11575">
    <property type="entry name" value="5'-NUCLEOTIDASE-RELATED"/>
    <property type="match status" value="1"/>
</dbReference>
<feature type="chain" id="PRO_5016920976" evidence="1">
    <location>
        <begin position="22"/>
        <end position="251"/>
    </location>
</feature>
<keyword evidence="1" id="KW-0732">Signal</keyword>
<accession>A0A380ZTT9</accession>
<proteinExistence type="predicted"/>
<evidence type="ECO:0000313" key="3">
    <source>
        <dbReference type="EMBL" id="SUV52741.1"/>
    </source>
</evidence>
<gene>
    <name evidence="3" type="primary">ushA</name>
    <name evidence="3" type="ORF">NCTC11661_01883</name>
</gene>
<dbReference type="Pfam" id="PF02872">
    <property type="entry name" value="5_nucleotid_C"/>
    <property type="match status" value="1"/>
</dbReference>
<dbReference type="Proteomes" id="UP000255515">
    <property type="component" value="Unassembled WGS sequence"/>
</dbReference>
<keyword evidence="3" id="KW-0378">Hydrolase</keyword>
<dbReference type="GO" id="GO:0030288">
    <property type="term" value="C:outer membrane-bounded periplasmic space"/>
    <property type="evidence" value="ECO:0007669"/>
    <property type="project" value="TreeGrafter"/>
</dbReference>
<reference evidence="3 4" key="1">
    <citation type="submission" date="2018-06" db="EMBL/GenBank/DDBJ databases">
        <authorList>
            <consortium name="Pathogen Informatics"/>
            <person name="Doyle S."/>
        </authorList>
    </citation>
    <scope>NUCLEOTIDE SEQUENCE [LARGE SCALE GENOMIC DNA]</scope>
    <source>
        <strain evidence="3 4">NCTC11661</strain>
    </source>
</reference>
<feature type="domain" description="5'-Nucleotidase C-terminal" evidence="2">
    <location>
        <begin position="74"/>
        <end position="210"/>
    </location>
</feature>
<dbReference type="Gene3D" id="3.90.780.10">
    <property type="entry name" value="5'-Nucleotidase, C-terminal domain"/>
    <property type="match status" value="1"/>
</dbReference>
<dbReference type="InterPro" id="IPR008334">
    <property type="entry name" value="5'-Nucleotdase_C"/>
</dbReference>
<dbReference type="GO" id="GO:0016787">
    <property type="term" value="F:hydrolase activity"/>
    <property type="evidence" value="ECO:0007669"/>
    <property type="project" value="UniProtKB-KW"/>
</dbReference>
<dbReference type="EMBL" id="UFTJ01000003">
    <property type="protein sequence ID" value="SUV52741.1"/>
    <property type="molecule type" value="Genomic_DNA"/>
</dbReference>
<sequence length="251" mass="28552">MRKILLSISIALSLVSCKSVLQVAHVEKNKNTNITDAIPSDKKVEAFILPYKTDLEKHMTVKLSYSPIELTKMGTNSHLGNLLADYMYEAGNEWLMKNHQKPADAALLNIGGIRNSIDKGDILVRNIFEVMPFENEVILVKFKGKDLEGLFQYYEKTQKNNPVSRLNIEVKDGKLTKAWVNGQPVHPEQDYYIVTSDYLALGGDNMSFFSKGEHITTGIKLRDVFLEKFKANHSLRFGEVEQRLLFQNNTK</sequence>
<organism evidence="3 4">
    <name type="scientific">Bergeyella zoohelcum</name>
    <dbReference type="NCBI Taxonomy" id="1015"/>
    <lineage>
        <taxon>Bacteria</taxon>
        <taxon>Pseudomonadati</taxon>
        <taxon>Bacteroidota</taxon>
        <taxon>Flavobacteriia</taxon>
        <taxon>Flavobacteriales</taxon>
        <taxon>Weeksellaceae</taxon>
        <taxon>Bergeyella</taxon>
    </lineage>
</organism>
<evidence type="ECO:0000313" key="4">
    <source>
        <dbReference type="Proteomes" id="UP000255515"/>
    </source>
</evidence>
<dbReference type="RefSeq" id="WP_002688134.1">
    <property type="nucleotide sequence ID" value="NZ_UFTJ01000003.1"/>
</dbReference>
<dbReference type="InterPro" id="IPR006179">
    <property type="entry name" value="5_nucleotidase/apyrase"/>
</dbReference>
<evidence type="ECO:0000256" key="1">
    <source>
        <dbReference type="SAM" id="SignalP"/>
    </source>
</evidence>
<dbReference type="PRINTS" id="PR01607">
    <property type="entry name" value="APYRASEFAMLY"/>
</dbReference>
<dbReference type="SUPFAM" id="SSF55816">
    <property type="entry name" value="5'-nucleotidase (syn. UDP-sugar hydrolase), C-terminal domain"/>
    <property type="match status" value="1"/>
</dbReference>
<dbReference type="AlphaFoldDB" id="A0A380ZTT9"/>